<feature type="region of interest" description="Disordered" evidence="1">
    <location>
        <begin position="1"/>
        <end position="25"/>
    </location>
</feature>
<organism evidence="2 3">
    <name type="scientific">Portunus trituberculatus</name>
    <name type="common">Swimming crab</name>
    <name type="synonym">Neptunus trituberculatus</name>
    <dbReference type="NCBI Taxonomy" id="210409"/>
    <lineage>
        <taxon>Eukaryota</taxon>
        <taxon>Metazoa</taxon>
        <taxon>Ecdysozoa</taxon>
        <taxon>Arthropoda</taxon>
        <taxon>Crustacea</taxon>
        <taxon>Multicrustacea</taxon>
        <taxon>Malacostraca</taxon>
        <taxon>Eumalacostraca</taxon>
        <taxon>Eucarida</taxon>
        <taxon>Decapoda</taxon>
        <taxon>Pleocyemata</taxon>
        <taxon>Brachyura</taxon>
        <taxon>Eubrachyura</taxon>
        <taxon>Portunoidea</taxon>
        <taxon>Portunidae</taxon>
        <taxon>Portuninae</taxon>
        <taxon>Portunus</taxon>
    </lineage>
</organism>
<keyword evidence="3" id="KW-1185">Reference proteome</keyword>
<dbReference type="EMBL" id="VSRR010002592">
    <property type="protein sequence ID" value="MPC32239.1"/>
    <property type="molecule type" value="Genomic_DNA"/>
</dbReference>
<evidence type="ECO:0000256" key="1">
    <source>
        <dbReference type="SAM" id="MobiDB-lite"/>
    </source>
</evidence>
<proteinExistence type="predicted"/>
<name>A0A5B7EG85_PORTR</name>
<gene>
    <name evidence="2" type="ORF">E2C01_025547</name>
</gene>
<dbReference type="Proteomes" id="UP000324222">
    <property type="component" value="Unassembled WGS sequence"/>
</dbReference>
<dbReference type="AlphaFoldDB" id="A0A5B7EG85"/>
<reference evidence="2 3" key="1">
    <citation type="submission" date="2019-05" db="EMBL/GenBank/DDBJ databases">
        <title>Another draft genome of Portunus trituberculatus and its Hox gene families provides insights of decapod evolution.</title>
        <authorList>
            <person name="Jeong J.-H."/>
            <person name="Song I."/>
            <person name="Kim S."/>
            <person name="Choi T."/>
            <person name="Kim D."/>
            <person name="Ryu S."/>
            <person name="Kim W."/>
        </authorList>
    </citation>
    <scope>NUCLEOTIDE SEQUENCE [LARGE SCALE GENOMIC DNA]</scope>
    <source>
        <tissue evidence="2">Muscle</tissue>
    </source>
</reference>
<sequence>MNQFAIQPISGPKEAADPAHEPANQRVAPSTLYFLASPIKHGPCQSSLNSPEEASVKLVRNKLTSLHLCFSSPPPPVCLNV</sequence>
<protein>
    <submittedName>
        <fullName evidence="2">Uncharacterized protein</fullName>
    </submittedName>
</protein>
<comment type="caution">
    <text evidence="2">The sequence shown here is derived from an EMBL/GenBank/DDBJ whole genome shotgun (WGS) entry which is preliminary data.</text>
</comment>
<evidence type="ECO:0000313" key="2">
    <source>
        <dbReference type="EMBL" id="MPC32239.1"/>
    </source>
</evidence>
<accession>A0A5B7EG85</accession>
<evidence type="ECO:0000313" key="3">
    <source>
        <dbReference type="Proteomes" id="UP000324222"/>
    </source>
</evidence>